<protein>
    <recommendedName>
        <fullName evidence="7">PepSY domain-containing protein</fullName>
    </recommendedName>
</protein>
<dbReference type="Proteomes" id="UP000092565">
    <property type="component" value="Chromosome"/>
</dbReference>
<sequence>MRRRIAHVLFVLVMLLVQPGVALADPFTDRITDQLRSQGYGEIVVTRTFLGRYRIVATTDRIEREIIVNPGTGEILRDYIEDKDDDSASSGLFSLFDRLGGEDGDSDGDDVGEDGDDDGGNGDGPGAGGHGGHGGDGQGGEGQGGSGEGGDGEGGDGDD</sequence>
<accession>A0A1B0ZTU8</accession>
<feature type="chain" id="PRO_5044370058" description="PepSY domain-containing protein" evidence="2">
    <location>
        <begin position="25"/>
        <end position="159"/>
    </location>
</feature>
<evidence type="ECO:0008006" key="7">
    <source>
        <dbReference type="Google" id="ProtNLM"/>
    </source>
</evidence>
<feature type="compositionally biased region" description="Acidic residues" evidence="1">
    <location>
        <begin position="102"/>
        <end position="120"/>
    </location>
</feature>
<evidence type="ECO:0000313" key="4">
    <source>
        <dbReference type="EMBL" id="MDE4167855.1"/>
    </source>
</evidence>
<dbReference type="OrthoDB" id="7869758at2"/>
<dbReference type="RefSeq" id="WP_065272340.1">
    <property type="nucleotide sequence ID" value="NZ_CP015124.1"/>
</dbReference>
<evidence type="ECO:0000313" key="5">
    <source>
        <dbReference type="Proteomes" id="UP000092565"/>
    </source>
</evidence>
<dbReference type="Proteomes" id="UP001218364">
    <property type="component" value="Unassembled WGS sequence"/>
</dbReference>
<feature type="compositionally biased region" description="Acidic residues" evidence="1">
    <location>
        <begin position="150"/>
        <end position="159"/>
    </location>
</feature>
<evidence type="ECO:0000313" key="3">
    <source>
        <dbReference type="EMBL" id="ANP37529.1"/>
    </source>
</evidence>
<proteinExistence type="predicted"/>
<feature type="region of interest" description="Disordered" evidence="1">
    <location>
        <begin position="84"/>
        <end position="159"/>
    </location>
</feature>
<keyword evidence="2" id="KW-0732">Signal</keyword>
<reference evidence="3 5" key="1">
    <citation type="submission" date="2016-04" db="EMBL/GenBank/DDBJ databases">
        <authorList>
            <person name="Evans L.H."/>
            <person name="Alamgir A."/>
            <person name="Owens N."/>
            <person name="Weber N.D."/>
            <person name="Virtaneva K."/>
            <person name="Barbian K."/>
            <person name="Babar A."/>
            <person name="Rosenke K."/>
        </authorList>
    </citation>
    <scope>NUCLEOTIDE SEQUENCE [LARGE SCALE GENOMIC DNA]</scope>
    <source>
        <strain evidence="3 5">JL2886</strain>
    </source>
</reference>
<name>A0A1B0ZTU8_9RHOB</name>
<feature type="signal peptide" evidence="2">
    <location>
        <begin position="1"/>
        <end position="24"/>
    </location>
</feature>
<keyword evidence="5" id="KW-1185">Reference proteome</keyword>
<reference evidence="4 6" key="2">
    <citation type="submission" date="2023-02" db="EMBL/GenBank/DDBJ databases">
        <title>Population genomics of bacteria associated with diatom.</title>
        <authorList>
            <person name="Xie J."/>
            <person name="Wang H."/>
        </authorList>
    </citation>
    <scope>NUCLEOTIDE SEQUENCE [LARGE SCALE GENOMIC DNA]</scope>
    <source>
        <strain evidence="4 6">PT47_8</strain>
    </source>
</reference>
<organism evidence="3 5">
    <name type="scientific">Phaeobacter gallaeciensis</name>
    <dbReference type="NCBI Taxonomy" id="60890"/>
    <lineage>
        <taxon>Bacteria</taxon>
        <taxon>Pseudomonadati</taxon>
        <taxon>Pseudomonadota</taxon>
        <taxon>Alphaproteobacteria</taxon>
        <taxon>Rhodobacterales</taxon>
        <taxon>Roseobacteraceae</taxon>
        <taxon>Phaeobacter</taxon>
    </lineage>
</organism>
<dbReference type="EMBL" id="JARCJK010000015">
    <property type="protein sequence ID" value="MDE4167855.1"/>
    <property type="molecule type" value="Genomic_DNA"/>
</dbReference>
<gene>
    <name evidence="3" type="ORF">JL2886_02640</name>
    <name evidence="4" type="ORF">PXK24_19340</name>
</gene>
<evidence type="ECO:0000256" key="2">
    <source>
        <dbReference type="SAM" id="SignalP"/>
    </source>
</evidence>
<evidence type="ECO:0000256" key="1">
    <source>
        <dbReference type="SAM" id="MobiDB-lite"/>
    </source>
</evidence>
<dbReference type="EMBL" id="CP015124">
    <property type="protein sequence ID" value="ANP37529.1"/>
    <property type="molecule type" value="Genomic_DNA"/>
</dbReference>
<evidence type="ECO:0000313" key="6">
    <source>
        <dbReference type="Proteomes" id="UP001218364"/>
    </source>
</evidence>
<feature type="compositionally biased region" description="Gly residues" evidence="1">
    <location>
        <begin position="121"/>
        <end position="149"/>
    </location>
</feature>
<dbReference type="AlphaFoldDB" id="A0A1B0ZTU8"/>